<dbReference type="Proteomes" id="UP001642484">
    <property type="component" value="Unassembled WGS sequence"/>
</dbReference>
<comment type="caution">
    <text evidence="1">The sequence shown here is derived from an EMBL/GenBank/DDBJ whole genome shotgun (WGS) entry which is preliminary data.</text>
</comment>
<gene>
    <name evidence="1" type="ORF">CCMP2556_LOCUS28175</name>
</gene>
<evidence type="ECO:0000313" key="2">
    <source>
        <dbReference type="Proteomes" id="UP001642484"/>
    </source>
</evidence>
<organism evidence="1 2">
    <name type="scientific">Durusdinium trenchii</name>
    <dbReference type="NCBI Taxonomy" id="1381693"/>
    <lineage>
        <taxon>Eukaryota</taxon>
        <taxon>Sar</taxon>
        <taxon>Alveolata</taxon>
        <taxon>Dinophyceae</taxon>
        <taxon>Suessiales</taxon>
        <taxon>Symbiodiniaceae</taxon>
        <taxon>Durusdinium</taxon>
    </lineage>
</organism>
<protein>
    <submittedName>
        <fullName evidence="1">Uncharacterized protein</fullName>
    </submittedName>
</protein>
<accession>A0ABP0N274</accession>
<name>A0ABP0N274_9DINO</name>
<dbReference type="EMBL" id="CAXAMN010021057">
    <property type="protein sequence ID" value="CAK9057017.1"/>
    <property type="molecule type" value="Genomic_DNA"/>
</dbReference>
<proteinExistence type="predicted"/>
<sequence>MRKREQGTSCSCWICSSRRGSVQDPAALAFAFAFVLSPAHRGLQENAKAGTQSTHGKVEGVDRVREADHPKKPAKQAEAASDICSRTSSRGFLPTLPLSGQRPCSQKLIDGHPAGGPETTSFDLVFAASCKSLRANQTLLEFIDLLSFATLGKGAGRTLLHLPKLDLKEDGED</sequence>
<evidence type="ECO:0000313" key="1">
    <source>
        <dbReference type="EMBL" id="CAK9057017.1"/>
    </source>
</evidence>
<keyword evidence="2" id="KW-1185">Reference proteome</keyword>
<reference evidence="1 2" key="1">
    <citation type="submission" date="2024-02" db="EMBL/GenBank/DDBJ databases">
        <authorList>
            <person name="Chen Y."/>
            <person name="Shah S."/>
            <person name="Dougan E. K."/>
            <person name="Thang M."/>
            <person name="Chan C."/>
        </authorList>
    </citation>
    <scope>NUCLEOTIDE SEQUENCE [LARGE SCALE GENOMIC DNA]</scope>
</reference>